<protein>
    <submittedName>
        <fullName evidence="2">Uncharacterized protein</fullName>
    </submittedName>
</protein>
<dbReference type="AlphaFoldDB" id="A0A430QGX0"/>
<dbReference type="Proteomes" id="UP000290809">
    <property type="component" value="Unassembled WGS sequence"/>
</dbReference>
<name>A0A430QGX0_SCHBO</name>
<dbReference type="EMBL" id="QMKO01001741">
    <property type="protein sequence ID" value="RTG86933.1"/>
    <property type="molecule type" value="Genomic_DNA"/>
</dbReference>
<keyword evidence="1" id="KW-0812">Transmembrane</keyword>
<gene>
    <name evidence="2" type="ORF">DC041_0012299</name>
</gene>
<accession>A0A430QGX0</accession>
<sequence>MCIFLHVLLFYNFILNVTFILLLREGYWFNIVDMKAFTALRGTSLKSFRIPSCCISIDDQSWPFNLDENLNEMSRNVGYKWIPMEDLNLPSAVWNHQPPDPTACFYEIQNSCGLDSVND</sequence>
<keyword evidence="1" id="KW-0472">Membrane</keyword>
<evidence type="ECO:0000313" key="3">
    <source>
        <dbReference type="Proteomes" id="UP000290809"/>
    </source>
</evidence>
<proteinExistence type="predicted"/>
<organism evidence="2 3">
    <name type="scientific">Schistosoma bovis</name>
    <name type="common">Blood fluke</name>
    <dbReference type="NCBI Taxonomy" id="6184"/>
    <lineage>
        <taxon>Eukaryota</taxon>
        <taxon>Metazoa</taxon>
        <taxon>Spiralia</taxon>
        <taxon>Lophotrochozoa</taxon>
        <taxon>Platyhelminthes</taxon>
        <taxon>Trematoda</taxon>
        <taxon>Digenea</taxon>
        <taxon>Strigeidida</taxon>
        <taxon>Schistosomatoidea</taxon>
        <taxon>Schistosomatidae</taxon>
        <taxon>Schistosoma</taxon>
    </lineage>
</organism>
<dbReference type="STRING" id="6184.A0A430QGX0"/>
<reference evidence="2 3" key="1">
    <citation type="journal article" date="2019" name="PLoS Pathog.">
        <title>Genome sequence of the bovine parasite Schistosoma bovis Tanzania.</title>
        <authorList>
            <person name="Oey H."/>
            <person name="Zakrzewski M."/>
            <person name="Gobert G."/>
            <person name="Gravermann K."/>
            <person name="Stoye J."/>
            <person name="Jones M."/>
            <person name="Mcmanus D."/>
            <person name="Krause L."/>
        </authorList>
    </citation>
    <scope>NUCLEOTIDE SEQUENCE [LARGE SCALE GENOMIC DNA]</scope>
    <source>
        <strain evidence="2 3">TAN1997</strain>
    </source>
</reference>
<feature type="transmembrane region" description="Helical" evidence="1">
    <location>
        <begin position="6"/>
        <end position="23"/>
    </location>
</feature>
<evidence type="ECO:0000313" key="2">
    <source>
        <dbReference type="EMBL" id="RTG86933.1"/>
    </source>
</evidence>
<keyword evidence="3" id="KW-1185">Reference proteome</keyword>
<comment type="caution">
    <text evidence="2">The sequence shown here is derived from an EMBL/GenBank/DDBJ whole genome shotgun (WGS) entry which is preliminary data.</text>
</comment>
<evidence type="ECO:0000256" key="1">
    <source>
        <dbReference type="SAM" id="Phobius"/>
    </source>
</evidence>
<keyword evidence="1" id="KW-1133">Transmembrane helix</keyword>